<accession>A0A1I0EZ73</accession>
<dbReference type="Proteomes" id="UP000199361">
    <property type="component" value="Unassembled WGS sequence"/>
</dbReference>
<proteinExistence type="predicted"/>
<organism evidence="1 2">
    <name type="scientific">Nonomuraea wenchangensis</name>
    <dbReference type="NCBI Taxonomy" id="568860"/>
    <lineage>
        <taxon>Bacteria</taxon>
        <taxon>Bacillati</taxon>
        <taxon>Actinomycetota</taxon>
        <taxon>Actinomycetes</taxon>
        <taxon>Streptosporangiales</taxon>
        <taxon>Streptosporangiaceae</taxon>
        <taxon>Nonomuraea</taxon>
    </lineage>
</organism>
<reference evidence="1 2" key="1">
    <citation type="submission" date="2016-10" db="EMBL/GenBank/DDBJ databases">
        <authorList>
            <person name="de Groot N.N."/>
        </authorList>
    </citation>
    <scope>NUCLEOTIDE SEQUENCE [LARGE SCALE GENOMIC DNA]</scope>
    <source>
        <strain evidence="1 2">CGMCC 4.5598</strain>
    </source>
</reference>
<keyword evidence="2" id="KW-1185">Reference proteome</keyword>
<evidence type="ECO:0000313" key="1">
    <source>
        <dbReference type="EMBL" id="SET50975.1"/>
    </source>
</evidence>
<dbReference type="AlphaFoldDB" id="A0A1I0EZ73"/>
<evidence type="ECO:0000313" key="2">
    <source>
        <dbReference type="Proteomes" id="UP000199361"/>
    </source>
</evidence>
<dbReference type="RefSeq" id="WP_091079521.1">
    <property type="nucleotide sequence ID" value="NZ_FOHX01000003.1"/>
</dbReference>
<protein>
    <submittedName>
        <fullName evidence="1">Uncharacterized protein</fullName>
    </submittedName>
</protein>
<gene>
    <name evidence="1" type="ORF">SAMN05421811_103262</name>
</gene>
<name>A0A1I0EZ73_9ACTN</name>
<dbReference type="EMBL" id="FOHX01000003">
    <property type="protein sequence ID" value="SET50975.1"/>
    <property type="molecule type" value="Genomic_DNA"/>
</dbReference>
<dbReference type="STRING" id="568860.SAMN05421811_103262"/>
<dbReference type="OrthoDB" id="3544447at2"/>
<sequence>MAEITTEKTLAGELREAAARLRESGGNALAGPWESLDNGDRLVAWRNVPGTDFDDDFEYVLDEPLEKETAEWMALVNPLLAEPLASWLEKTAKKFDDEVRGRLHDTCDGAIGEDCYCFREALAVARVLNGSAS</sequence>